<proteinExistence type="predicted"/>
<dbReference type="OrthoDB" id="2969753at2"/>
<reference evidence="2" key="1">
    <citation type="submission" date="2016-10" db="EMBL/GenBank/DDBJ databases">
        <authorList>
            <person name="Varghese N."/>
            <person name="Submissions S."/>
        </authorList>
    </citation>
    <scope>NUCLEOTIDE SEQUENCE [LARGE SCALE GENOMIC DNA]</scope>
    <source>
        <strain evidence="2">S7</strain>
    </source>
</reference>
<name>A0A1I5NHX2_9BACI</name>
<dbReference type="Pfam" id="PF11116">
    <property type="entry name" value="DUF2624"/>
    <property type="match status" value="1"/>
</dbReference>
<dbReference type="InterPro" id="IPR020277">
    <property type="entry name" value="DUF2624"/>
</dbReference>
<sequence length="85" mass="9953">MNSFKEQWIKYKIAEMRPEDILHYARVFGVPMTPEEAAVILQTVRNHPWSLDDTSTHQPVFDAIQQKVSPGTFKAVKQLYNQYML</sequence>
<dbReference type="Proteomes" id="UP000198892">
    <property type="component" value="Unassembled WGS sequence"/>
</dbReference>
<evidence type="ECO:0000313" key="2">
    <source>
        <dbReference type="Proteomes" id="UP000198892"/>
    </source>
</evidence>
<dbReference type="RefSeq" id="WP_093335305.1">
    <property type="nucleotide sequence ID" value="NZ_FOXD01000003.1"/>
</dbReference>
<gene>
    <name evidence="1" type="ORF">SAMN05518683_103153</name>
</gene>
<dbReference type="EMBL" id="FOXD01000003">
    <property type="protein sequence ID" value="SFP21425.1"/>
    <property type="molecule type" value="Genomic_DNA"/>
</dbReference>
<dbReference type="AlphaFoldDB" id="A0A1I5NHX2"/>
<keyword evidence="2" id="KW-1185">Reference proteome</keyword>
<evidence type="ECO:0000313" key="1">
    <source>
        <dbReference type="EMBL" id="SFP21425.1"/>
    </source>
</evidence>
<organism evidence="1 2">
    <name type="scientific">Salibacterium halotolerans</name>
    <dbReference type="NCBI Taxonomy" id="1884432"/>
    <lineage>
        <taxon>Bacteria</taxon>
        <taxon>Bacillati</taxon>
        <taxon>Bacillota</taxon>
        <taxon>Bacilli</taxon>
        <taxon>Bacillales</taxon>
        <taxon>Bacillaceae</taxon>
    </lineage>
</organism>
<protein>
    <submittedName>
        <fullName evidence="1">Uncharacterized protein</fullName>
    </submittedName>
</protein>
<accession>A0A1I5NHX2</accession>